<dbReference type="GO" id="GO:0016462">
    <property type="term" value="F:pyrophosphatase activity"/>
    <property type="evidence" value="ECO:0007669"/>
    <property type="project" value="TreeGrafter"/>
</dbReference>
<dbReference type="SUPFAM" id="SSF53067">
    <property type="entry name" value="Actin-like ATPase domain"/>
    <property type="match status" value="2"/>
</dbReference>
<dbReference type="Pfam" id="PF02541">
    <property type="entry name" value="Ppx-GppA"/>
    <property type="match status" value="1"/>
</dbReference>
<feature type="domain" description="Ppx/GppA phosphatase N-terminal" evidence="1">
    <location>
        <begin position="24"/>
        <end position="303"/>
    </location>
</feature>
<dbReference type="InterPro" id="IPR050273">
    <property type="entry name" value="GppA/Ppx_hydrolase"/>
</dbReference>
<dbReference type="Gene3D" id="3.30.420.40">
    <property type="match status" value="1"/>
</dbReference>
<proteinExistence type="predicted"/>
<dbReference type="RefSeq" id="WP_210757846.1">
    <property type="nucleotide sequence ID" value="NZ_CP060139.1"/>
</dbReference>
<dbReference type="EMBL" id="CP060139">
    <property type="protein sequence ID" value="QNR23317.1"/>
    <property type="molecule type" value="Genomic_DNA"/>
</dbReference>
<protein>
    <submittedName>
        <fullName evidence="2">Phosphatase</fullName>
    </submittedName>
</protein>
<dbReference type="PANTHER" id="PTHR30005:SF0">
    <property type="entry name" value="RETROGRADE REGULATION PROTEIN 2"/>
    <property type="match status" value="1"/>
</dbReference>
<dbReference type="KEGG" id="chyd:H4K34_13145"/>
<dbReference type="InterPro" id="IPR043129">
    <property type="entry name" value="ATPase_NBD"/>
</dbReference>
<dbReference type="CDD" id="cd24055">
    <property type="entry name" value="ASKHA_NBD_ChPPX-like"/>
    <property type="match status" value="1"/>
</dbReference>
<sequence length="314" mass="35525">MKIAIIDCGTNTFNLLIRSQEENRTLFNTKIPVRLAEDADDELRISDAAMERAMAALKSHRETALEWQAEALYVVATAAVRTAPNGPDLVARAESELGIRINVITGDTEARLIYEGVQQGIEFKEAPTLIMDIGGGSTEFILLRDQKPVWQASFPIGSSVMLNRFRPADPIQKEEIDAIDDYLDEKLISLKEACGKEYPRVLIGSSGSFDTLAQMCADNFKTSRFEEDETSYTFSMHEYMQISKKMLESTFEERLNTPGMIPMRADMIVMACIEINFIIKRFGIRLLQQCNYALKEGLYYALENEAEQWQRSSL</sequence>
<dbReference type="Proteomes" id="UP000516305">
    <property type="component" value="Chromosome"/>
</dbReference>
<accession>A0A7H0VC69</accession>
<reference evidence="2 3" key="1">
    <citation type="submission" date="2020-08" db="EMBL/GenBank/DDBJ databases">
        <title>Croceimicrobium hydrocarbonivorans gen. nov., sp. nov., a novel marine bacterium isolated from a bacterial consortium that degrades polyethylene terephthalate.</title>
        <authorList>
            <person name="Liu R."/>
        </authorList>
    </citation>
    <scope>NUCLEOTIDE SEQUENCE [LARGE SCALE GENOMIC DNA]</scope>
    <source>
        <strain evidence="2 3">A20-9</strain>
    </source>
</reference>
<gene>
    <name evidence="2" type="ORF">H4K34_13145</name>
</gene>
<dbReference type="Gene3D" id="3.30.420.150">
    <property type="entry name" value="Exopolyphosphatase. Domain 2"/>
    <property type="match status" value="1"/>
</dbReference>
<dbReference type="InterPro" id="IPR003695">
    <property type="entry name" value="Ppx_GppA_N"/>
</dbReference>
<evidence type="ECO:0000313" key="2">
    <source>
        <dbReference type="EMBL" id="QNR23317.1"/>
    </source>
</evidence>
<organism evidence="2 3">
    <name type="scientific">Croceimicrobium hydrocarbonivorans</name>
    <dbReference type="NCBI Taxonomy" id="2761580"/>
    <lineage>
        <taxon>Bacteria</taxon>
        <taxon>Pseudomonadati</taxon>
        <taxon>Bacteroidota</taxon>
        <taxon>Flavobacteriia</taxon>
        <taxon>Flavobacteriales</taxon>
        <taxon>Owenweeksiaceae</taxon>
        <taxon>Croceimicrobium</taxon>
    </lineage>
</organism>
<name>A0A7H0VC69_9FLAO</name>
<evidence type="ECO:0000259" key="1">
    <source>
        <dbReference type="Pfam" id="PF02541"/>
    </source>
</evidence>
<keyword evidence="3" id="KW-1185">Reference proteome</keyword>
<evidence type="ECO:0000313" key="3">
    <source>
        <dbReference type="Proteomes" id="UP000516305"/>
    </source>
</evidence>
<dbReference type="PANTHER" id="PTHR30005">
    <property type="entry name" value="EXOPOLYPHOSPHATASE"/>
    <property type="match status" value="1"/>
</dbReference>
<dbReference type="AlphaFoldDB" id="A0A7H0VC69"/>